<comment type="subcellular location">
    <subcellularLocation>
        <location evidence="4">Nucleus</location>
    </subcellularLocation>
</comment>
<reference evidence="7 8" key="1">
    <citation type="journal article" date="2012" name="New Phytol.">
        <title>Insight into trade-off between wood decay and parasitism from the genome of a fungal forest pathogen.</title>
        <authorList>
            <person name="Olson A."/>
            <person name="Aerts A."/>
            <person name="Asiegbu F."/>
            <person name="Belbahri L."/>
            <person name="Bouzid O."/>
            <person name="Broberg A."/>
            <person name="Canback B."/>
            <person name="Coutinho P.M."/>
            <person name="Cullen D."/>
            <person name="Dalman K."/>
            <person name="Deflorio G."/>
            <person name="van Diepen L.T."/>
            <person name="Dunand C."/>
            <person name="Duplessis S."/>
            <person name="Durling M."/>
            <person name="Gonthier P."/>
            <person name="Grimwood J."/>
            <person name="Fossdal C.G."/>
            <person name="Hansson D."/>
            <person name="Henrissat B."/>
            <person name="Hietala A."/>
            <person name="Himmelstrand K."/>
            <person name="Hoffmeister D."/>
            <person name="Hogberg N."/>
            <person name="James T.Y."/>
            <person name="Karlsson M."/>
            <person name="Kohler A."/>
            <person name="Kues U."/>
            <person name="Lee Y.H."/>
            <person name="Lin Y.C."/>
            <person name="Lind M."/>
            <person name="Lindquist E."/>
            <person name="Lombard V."/>
            <person name="Lucas S."/>
            <person name="Lunden K."/>
            <person name="Morin E."/>
            <person name="Murat C."/>
            <person name="Park J."/>
            <person name="Raffaello T."/>
            <person name="Rouze P."/>
            <person name="Salamov A."/>
            <person name="Schmutz J."/>
            <person name="Solheim H."/>
            <person name="Stahlberg J."/>
            <person name="Velez H."/>
            <person name="de Vries R.P."/>
            <person name="Wiebenga A."/>
            <person name="Woodward S."/>
            <person name="Yakovlev I."/>
            <person name="Garbelotto M."/>
            <person name="Martin F."/>
            <person name="Grigoriev I.V."/>
            <person name="Stenlid J."/>
        </authorList>
    </citation>
    <scope>NUCLEOTIDE SEQUENCE [LARGE SCALE GENOMIC DNA]</scope>
    <source>
        <strain evidence="7 8">TC 32-1</strain>
    </source>
</reference>
<dbReference type="SUPFAM" id="SSF81822">
    <property type="entry name" value="RuBisCo LSMT C-terminal, substrate-binding domain"/>
    <property type="match status" value="1"/>
</dbReference>
<dbReference type="InterPro" id="IPR036464">
    <property type="entry name" value="Rubisco_LSMT_subst-bd_sf"/>
</dbReference>
<keyword evidence="1 4" id="KW-0489">Methyltransferase</keyword>
<proteinExistence type="inferred from homology"/>
<feature type="domain" description="SET" evidence="6">
    <location>
        <begin position="20"/>
        <end position="292"/>
    </location>
</feature>
<dbReference type="GO" id="GO:0016279">
    <property type="term" value="F:protein-lysine N-methyltransferase activity"/>
    <property type="evidence" value="ECO:0007669"/>
    <property type="project" value="UniProtKB-UniRule"/>
</dbReference>
<dbReference type="Gene3D" id="3.90.1410.10">
    <property type="entry name" value="set domain protein methyltransferase, domain 1"/>
    <property type="match status" value="1"/>
</dbReference>
<sequence length="498" mass="55850">MDSKAPFSWFAAHGGICDTSALGLREFEGYGQGAVALRSLSEGHVLFSIPRDLTLSTRTSALPTLLGQTEWQKTDLHRGWAGLILCMMWEEAQGSLSKWSDYLASLPASFDTPMFWSEEDLLELKGTSVVEKIGKDAAEKDYREKVVPVLEGRPDIFGHQPPSRYYSLKNYHLMGSRILSRSFNVEKWDGEDDEDSKEQHSTDMDVDEDPSAQKPDPEQFEEAQETSLVDDDDSDDEGEDADSSDVAMVPMADMLNARYGSENAKLFYEKHELRMVTTKAIAEGEQIWNTYGDPPNSHLLRCYGHIDLIPLPGGIQGNPADIVELRADLLVQSVSQLYAAGADRSPTERVDWWLEEGGEDLFIIDTSYDVPDELISFARLLLMEAPEWIEAKSKRKLPKAKVDERVLTVAADVLQKRIAEYPTTSEEDEILLSERGVSQLSLNKRHSVIVRLGEKRILQNAMGKVQAKLGAARSGRSNKKRTADENGEHSRKKQKARR</sequence>
<dbReference type="Proteomes" id="UP000030671">
    <property type="component" value="Unassembled WGS sequence"/>
</dbReference>
<feature type="compositionally biased region" description="Acidic residues" evidence="5">
    <location>
        <begin position="218"/>
        <end position="243"/>
    </location>
</feature>
<feature type="region of interest" description="Disordered" evidence="5">
    <location>
        <begin position="189"/>
        <end position="247"/>
    </location>
</feature>
<comment type="similarity">
    <text evidence="4">Belongs to the class V-like SAM-binding methyltransferase superfamily. Histone-lysine methyltransferase family. SETD6 subfamily.</text>
</comment>
<evidence type="ECO:0000256" key="3">
    <source>
        <dbReference type="ARBA" id="ARBA00022691"/>
    </source>
</evidence>
<dbReference type="Gene3D" id="3.90.1420.10">
    <property type="entry name" value="Rubisco LSMT, substrate-binding domain"/>
    <property type="match status" value="1"/>
</dbReference>
<evidence type="ECO:0000313" key="8">
    <source>
        <dbReference type="Proteomes" id="UP000030671"/>
    </source>
</evidence>
<evidence type="ECO:0000259" key="6">
    <source>
        <dbReference type="PROSITE" id="PS50280"/>
    </source>
</evidence>
<keyword evidence="2 4" id="KW-0808">Transferase</keyword>
<dbReference type="eggNOG" id="KOG1338">
    <property type="taxonomic scope" value="Eukaryota"/>
</dbReference>
<dbReference type="InterPro" id="IPR046341">
    <property type="entry name" value="SET_dom_sf"/>
</dbReference>
<dbReference type="STRING" id="747525.W4K531"/>
<dbReference type="EMBL" id="KI925459">
    <property type="protein sequence ID" value="ETW80480.1"/>
    <property type="molecule type" value="Genomic_DNA"/>
</dbReference>
<dbReference type="HOGENOM" id="CLU_017135_0_0_1"/>
<feature type="region of interest" description="Disordered" evidence="5">
    <location>
        <begin position="468"/>
        <end position="498"/>
    </location>
</feature>
<dbReference type="EC" id="2.1.1.-" evidence="4"/>
<keyword evidence="8" id="KW-1185">Reference proteome</keyword>
<dbReference type="PANTHER" id="PTHR13271">
    <property type="entry name" value="UNCHARACTERIZED PUTATIVE METHYLTRANSFERASE"/>
    <property type="match status" value="1"/>
</dbReference>
<keyword evidence="4" id="KW-0539">Nucleus</keyword>
<dbReference type="GeneID" id="20672229"/>
<gene>
    <name evidence="7" type="ORF">HETIRDRAFT_385021</name>
</gene>
<evidence type="ECO:0000256" key="5">
    <source>
        <dbReference type="SAM" id="MobiDB-lite"/>
    </source>
</evidence>
<evidence type="ECO:0000256" key="2">
    <source>
        <dbReference type="ARBA" id="ARBA00022679"/>
    </source>
</evidence>
<keyword evidence="3 4" id="KW-0949">S-adenosyl-L-methionine</keyword>
<dbReference type="RefSeq" id="XP_009547223.1">
    <property type="nucleotide sequence ID" value="XM_009548928.1"/>
</dbReference>
<organism evidence="7 8">
    <name type="scientific">Heterobasidion irregulare (strain TC 32-1)</name>
    <dbReference type="NCBI Taxonomy" id="747525"/>
    <lineage>
        <taxon>Eukaryota</taxon>
        <taxon>Fungi</taxon>
        <taxon>Dikarya</taxon>
        <taxon>Basidiomycota</taxon>
        <taxon>Agaricomycotina</taxon>
        <taxon>Agaricomycetes</taxon>
        <taxon>Russulales</taxon>
        <taxon>Bondarzewiaceae</taxon>
        <taxon>Heterobasidion</taxon>
        <taxon>Heterobasidion annosum species complex</taxon>
    </lineage>
</organism>
<evidence type="ECO:0000313" key="7">
    <source>
        <dbReference type="EMBL" id="ETW80480.1"/>
    </source>
</evidence>
<dbReference type="OrthoDB" id="341421at2759"/>
<dbReference type="GO" id="GO:0032259">
    <property type="term" value="P:methylation"/>
    <property type="evidence" value="ECO:0007669"/>
    <property type="project" value="UniProtKB-KW"/>
</dbReference>
<dbReference type="PANTHER" id="PTHR13271:SF34">
    <property type="entry name" value="N-LYSINE METHYLTRANSFERASE SETD6"/>
    <property type="match status" value="1"/>
</dbReference>
<dbReference type="GO" id="GO:0005634">
    <property type="term" value="C:nucleus"/>
    <property type="evidence" value="ECO:0007669"/>
    <property type="project" value="UniProtKB-SubCell"/>
</dbReference>
<dbReference type="FunCoup" id="W4K531">
    <property type="interactions" value="310"/>
</dbReference>
<name>W4K531_HETIT</name>
<dbReference type="InterPro" id="IPR015353">
    <property type="entry name" value="Rubisco_LSMT_subst-bd"/>
</dbReference>
<protein>
    <recommendedName>
        <fullName evidence="4">Ribosomal lysine N-methyltransferase 4</fullName>
        <ecNumber evidence="4">2.1.1.-</ecNumber>
    </recommendedName>
</protein>
<accession>W4K531</accession>
<evidence type="ECO:0000256" key="4">
    <source>
        <dbReference type="PIRNR" id="PIRNR011771"/>
    </source>
</evidence>
<dbReference type="SUPFAM" id="SSF82199">
    <property type="entry name" value="SET domain"/>
    <property type="match status" value="1"/>
</dbReference>
<dbReference type="InParanoid" id="W4K531"/>
<dbReference type="PROSITE" id="PS50280">
    <property type="entry name" value="SET"/>
    <property type="match status" value="1"/>
</dbReference>
<dbReference type="KEGG" id="hir:HETIRDRAFT_385021"/>
<dbReference type="Pfam" id="PF09273">
    <property type="entry name" value="Rubis-subs-bind"/>
    <property type="match status" value="1"/>
</dbReference>
<dbReference type="InterPro" id="IPR001214">
    <property type="entry name" value="SET_dom"/>
</dbReference>
<dbReference type="PIRSF" id="PIRSF011771">
    <property type="entry name" value="RMS1_SET"/>
    <property type="match status" value="1"/>
</dbReference>
<dbReference type="InterPro" id="IPR011383">
    <property type="entry name" value="N-lys_methylase_SETD6"/>
</dbReference>
<comment type="function">
    <text evidence="4">S-adenosyl-L-methionine-dependent protein-lysine N-methyltransferase that monomethylates 60S ribosomal protein L42.</text>
</comment>
<dbReference type="InterPro" id="IPR050600">
    <property type="entry name" value="SETD3_SETD6_MTase"/>
</dbReference>
<dbReference type="AlphaFoldDB" id="W4K531"/>
<evidence type="ECO:0000256" key="1">
    <source>
        <dbReference type="ARBA" id="ARBA00022603"/>
    </source>
</evidence>